<proteinExistence type="predicted"/>
<organism evidence="1 2">
    <name type="scientific">Nicotiana tabacum</name>
    <name type="common">Common tobacco</name>
    <dbReference type="NCBI Taxonomy" id="4097"/>
    <lineage>
        <taxon>Eukaryota</taxon>
        <taxon>Viridiplantae</taxon>
        <taxon>Streptophyta</taxon>
        <taxon>Embryophyta</taxon>
        <taxon>Tracheophyta</taxon>
        <taxon>Spermatophyta</taxon>
        <taxon>Magnoliopsida</taxon>
        <taxon>eudicotyledons</taxon>
        <taxon>Gunneridae</taxon>
        <taxon>Pentapetalae</taxon>
        <taxon>asterids</taxon>
        <taxon>lamiids</taxon>
        <taxon>Solanales</taxon>
        <taxon>Solanaceae</taxon>
        <taxon>Nicotianoideae</taxon>
        <taxon>Nicotianeae</taxon>
        <taxon>Nicotiana</taxon>
    </lineage>
</organism>
<gene>
    <name evidence="2" type="primary">LOC107768368</name>
</gene>
<evidence type="ECO:0000313" key="2">
    <source>
        <dbReference type="RefSeq" id="XP_075092572.1"/>
    </source>
</evidence>
<accession>A0AC58T5S6</accession>
<reference evidence="2" key="2">
    <citation type="submission" date="2025-08" db="UniProtKB">
        <authorList>
            <consortium name="RefSeq"/>
        </authorList>
    </citation>
    <scope>IDENTIFICATION</scope>
    <source>
        <tissue evidence="2">Leaf</tissue>
    </source>
</reference>
<protein>
    <submittedName>
        <fullName evidence="2">Uncharacterized protein LOC107768368</fullName>
    </submittedName>
</protein>
<keyword evidence="1" id="KW-1185">Reference proteome</keyword>
<evidence type="ECO:0000313" key="1">
    <source>
        <dbReference type="Proteomes" id="UP000790787"/>
    </source>
</evidence>
<sequence length="388" mass="44224">MQFLFKLFMSIMISNTLVHARKNESKVHVEKENSEREREREKSEDFDAEEAELLREERELEEKVFYRVGCILLTLIKTFKAAFLPFLDELSSYLMPMTGKDKTAQGRSACVNIFNKLVEECNESALKYYNICLPFLLDSSNNENPVLRENALYGLRLCAKYGGFVFKPFIGEALSRINVVITHLHALAPENEQAYHDAVFALGQICQFHRESIDSTQIIPAWLNCLLIRGNMVVHDQLCSMVERSDRELLGPKYEHFPKNLSVFAEVISISEPIDARLSCSFVPDINILNSNSYILSSKEVLCTGKDLATEEMKSRMINPLRNLQKTVPAATWASAWSLLLPQQEMELESILSHKEDANLSSVQSGAKLGGRKGRKLKGRRQKLILRK</sequence>
<dbReference type="RefSeq" id="XP_075092572.1">
    <property type="nucleotide sequence ID" value="XM_075236471.1"/>
</dbReference>
<name>A0AC58T5S6_TOBAC</name>
<reference evidence="1" key="1">
    <citation type="journal article" date="2014" name="Nat. Commun.">
        <title>The tobacco genome sequence and its comparison with those of tomato and potato.</title>
        <authorList>
            <person name="Sierro N."/>
            <person name="Battey J.N."/>
            <person name="Ouadi S."/>
            <person name="Bakaher N."/>
            <person name="Bovet L."/>
            <person name="Willig A."/>
            <person name="Goepfert S."/>
            <person name="Peitsch M.C."/>
            <person name="Ivanov N.V."/>
        </authorList>
    </citation>
    <scope>NUCLEOTIDE SEQUENCE [LARGE SCALE GENOMIC DNA]</scope>
</reference>
<dbReference type="Proteomes" id="UP000790787">
    <property type="component" value="Chromosome 18"/>
</dbReference>